<proteinExistence type="predicted"/>
<dbReference type="AlphaFoldDB" id="M4BU40"/>
<dbReference type="EMBL" id="JH597899">
    <property type="status" value="NOT_ANNOTATED_CDS"/>
    <property type="molecule type" value="Genomic_DNA"/>
</dbReference>
<dbReference type="InterPro" id="IPR002110">
    <property type="entry name" value="Ankyrin_rpt"/>
</dbReference>
<keyword evidence="6" id="KW-1185">Reference proteome</keyword>
<evidence type="ECO:0000313" key="6">
    <source>
        <dbReference type="Proteomes" id="UP000011713"/>
    </source>
</evidence>
<feature type="repeat" description="ANK" evidence="3">
    <location>
        <begin position="162"/>
        <end position="194"/>
    </location>
</feature>
<feature type="domain" description="Fido" evidence="4">
    <location>
        <begin position="733"/>
        <end position="880"/>
    </location>
</feature>
<dbReference type="PROSITE" id="PS50297">
    <property type="entry name" value="ANK_REP_REGION"/>
    <property type="match status" value="3"/>
</dbReference>
<dbReference type="EnsemblProtists" id="HpaT810027">
    <property type="protein sequence ID" value="HpaP810027"/>
    <property type="gene ID" value="HpaG810027"/>
</dbReference>
<dbReference type="InParanoid" id="M4BU40"/>
<dbReference type="SUPFAM" id="SSF48403">
    <property type="entry name" value="Ankyrin repeat"/>
    <property type="match status" value="1"/>
</dbReference>
<dbReference type="Proteomes" id="UP000011713">
    <property type="component" value="Unassembled WGS sequence"/>
</dbReference>
<evidence type="ECO:0000256" key="3">
    <source>
        <dbReference type="PROSITE-ProRule" id="PRU00023"/>
    </source>
</evidence>
<dbReference type="Gene3D" id="1.25.40.20">
    <property type="entry name" value="Ankyrin repeat-containing domain"/>
    <property type="match status" value="3"/>
</dbReference>
<keyword evidence="1" id="KW-0677">Repeat</keyword>
<feature type="repeat" description="ANK" evidence="3">
    <location>
        <begin position="268"/>
        <end position="300"/>
    </location>
</feature>
<dbReference type="eggNOG" id="KOG0498">
    <property type="taxonomic scope" value="Eukaryota"/>
</dbReference>
<dbReference type="SUPFAM" id="SSF140931">
    <property type="entry name" value="Fic-like"/>
    <property type="match status" value="1"/>
</dbReference>
<dbReference type="Pfam" id="PF12796">
    <property type="entry name" value="Ank_2"/>
    <property type="match status" value="3"/>
</dbReference>
<reference evidence="6" key="1">
    <citation type="journal article" date="2010" name="Science">
        <title>Signatures of adaptation to obligate biotrophy in the Hyaloperonospora arabidopsidis genome.</title>
        <authorList>
            <person name="Baxter L."/>
            <person name="Tripathy S."/>
            <person name="Ishaque N."/>
            <person name="Boot N."/>
            <person name="Cabral A."/>
            <person name="Kemen E."/>
            <person name="Thines M."/>
            <person name="Ah-Fong A."/>
            <person name="Anderson R."/>
            <person name="Badejoko W."/>
            <person name="Bittner-Eddy P."/>
            <person name="Boore J.L."/>
            <person name="Chibucos M.C."/>
            <person name="Coates M."/>
            <person name="Dehal P."/>
            <person name="Delehaunty K."/>
            <person name="Dong S."/>
            <person name="Downton P."/>
            <person name="Dumas B."/>
            <person name="Fabro G."/>
            <person name="Fronick C."/>
            <person name="Fuerstenberg S.I."/>
            <person name="Fulton L."/>
            <person name="Gaulin E."/>
            <person name="Govers F."/>
            <person name="Hughes L."/>
            <person name="Humphray S."/>
            <person name="Jiang R.H."/>
            <person name="Judelson H."/>
            <person name="Kamoun S."/>
            <person name="Kyung K."/>
            <person name="Meijer H."/>
            <person name="Minx P."/>
            <person name="Morris P."/>
            <person name="Nelson J."/>
            <person name="Phuntumart V."/>
            <person name="Qutob D."/>
            <person name="Rehmany A."/>
            <person name="Rougon-Cardoso A."/>
            <person name="Ryden P."/>
            <person name="Torto-Alalibo T."/>
            <person name="Studholme D."/>
            <person name="Wang Y."/>
            <person name="Win J."/>
            <person name="Wood J."/>
            <person name="Clifton S.W."/>
            <person name="Rogers J."/>
            <person name="Van den Ackerveken G."/>
            <person name="Jones J.D."/>
            <person name="McDowell J.M."/>
            <person name="Beynon J."/>
            <person name="Tyler B.M."/>
        </authorList>
    </citation>
    <scope>NUCLEOTIDE SEQUENCE [LARGE SCALE GENOMIC DNA]</scope>
    <source>
        <strain evidence="6">Emoy2</strain>
    </source>
</reference>
<protein>
    <recommendedName>
        <fullName evidence="4">Fido domain-containing protein</fullName>
    </recommendedName>
</protein>
<dbReference type="PANTHER" id="PTHR24198">
    <property type="entry name" value="ANKYRIN REPEAT AND PROTEIN KINASE DOMAIN-CONTAINING PROTEIN"/>
    <property type="match status" value="1"/>
</dbReference>
<dbReference type="InterPro" id="IPR036597">
    <property type="entry name" value="Fido-like_dom_sf"/>
</dbReference>
<dbReference type="SMART" id="SM00248">
    <property type="entry name" value="ANK"/>
    <property type="match status" value="7"/>
</dbReference>
<dbReference type="InterPro" id="IPR036770">
    <property type="entry name" value="Ankyrin_rpt-contain_sf"/>
</dbReference>
<dbReference type="PROSITE" id="PS51459">
    <property type="entry name" value="FIDO"/>
    <property type="match status" value="1"/>
</dbReference>
<evidence type="ECO:0000259" key="4">
    <source>
        <dbReference type="PROSITE" id="PS51459"/>
    </source>
</evidence>
<dbReference type="PROSITE" id="PS50088">
    <property type="entry name" value="ANK_REPEAT"/>
    <property type="match status" value="3"/>
</dbReference>
<dbReference type="PANTHER" id="PTHR24198:SF165">
    <property type="entry name" value="ANKYRIN REPEAT-CONTAINING PROTEIN-RELATED"/>
    <property type="match status" value="1"/>
</dbReference>
<evidence type="ECO:0000256" key="2">
    <source>
        <dbReference type="ARBA" id="ARBA00023043"/>
    </source>
</evidence>
<dbReference type="VEuPathDB" id="FungiDB:HpaG810027"/>
<dbReference type="STRING" id="559515.M4BU40"/>
<dbReference type="PRINTS" id="PR01415">
    <property type="entry name" value="ANKYRIN"/>
</dbReference>
<dbReference type="Pfam" id="PF02661">
    <property type="entry name" value="Fic"/>
    <property type="match status" value="1"/>
</dbReference>
<dbReference type="Gene3D" id="1.10.3290.10">
    <property type="entry name" value="Fido-like domain"/>
    <property type="match status" value="1"/>
</dbReference>
<dbReference type="OMA" id="HGHAYDE"/>
<reference evidence="5" key="2">
    <citation type="submission" date="2015-06" db="UniProtKB">
        <authorList>
            <consortium name="EnsemblProtists"/>
        </authorList>
    </citation>
    <scope>IDENTIFICATION</scope>
    <source>
        <strain evidence="5">Emoy2</strain>
    </source>
</reference>
<sequence>MELNTSLYASSHSTAMCWAASEGNLKAMRQLREDHGADVNAVDSNKRTPLHIAVSNEHLEITSYLLQCSANTEVLDRWGRSPVDCAVETKNVAILRLLGREQQGQIPVFHTKFGSVDDRSEIRRIPSRSDVELFFQAIQEGNTDQVKRWWLSGMEVNVADNHGRTSLHVAVESRQLGVIELLLSAGVNANVADASGRSPISIAREQQQFGIVEILRAHQKNKLMSHRLKSSEEGPNIALAFRATKQGEMETLKRLVPEIVRPDVEDYDLRTLLHVASAEGHLQIAKYLVKCGANVNLLDRWGSSPLSEAVDFAHNELARFLTTNCATACGFRATVAVDHIDTTTLDEALEFTLRVITRDPWLIGQVRCPVMDDDNKCLLLMHSIWQKSRSLAQQQHQMRPVLSSRELKDRPADTAALWAGCIQKYRKVSSMVMIDPGQGHVGNVFCNQHPEWLILQKVQQSRFFLLPHARQAGFQTVVSVPMVCKMSTVAVLSWYSDRTISEDLHELQQIQRVVRSVMILCTLRQESHSADSATVCVGRIPQFQYCQMLDNAITANGELTDSSTLREDRVCDTMPLALEWGLFDMVDTLATSMSSEDHTAVISILRSLVVLLCNGLFSDVLCVPGNGESHEQNDEYLYAVSPTEADLFGDVCELLDKLHLKLEGEYDAFKRRSELAECCDGTKPAMFTSSDLYDAIGFAHEPLATFRNTSADNPRKKMVDVITEILHDTTCIISREQLFALHRYLLPASTGQAGVLRTDAAVGYASPRIYRVFVPSGEIEIALDNFLNALNDASRWERRPLLCAYYAFAVLVFYIHPFHDGNGRCARLLGNLVCKKLGFPTLLRAADKTIQMAEFMQKAIATMEILRNTRRQTRQTRLLSTRRENTSMWF</sequence>
<keyword evidence="2 3" id="KW-0040">ANK repeat</keyword>
<accession>M4BU40</accession>
<evidence type="ECO:0000256" key="1">
    <source>
        <dbReference type="ARBA" id="ARBA00022737"/>
    </source>
</evidence>
<dbReference type="InterPro" id="IPR003812">
    <property type="entry name" value="Fido"/>
</dbReference>
<name>M4BU40_HYAAE</name>
<dbReference type="HOGENOM" id="CLU_011537_0_0_1"/>
<evidence type="ECO:0000313" key="5">
    <source>
        <dbReference type="EnsemblProtists" id="HpaP810027"/>
    </source>
</evidence>
<feature type="repeat" description="ANK" evidence="3">
    <location>
        <begin position="45"/>
        <end position="77"/>
    </location>
</feature>
<organism evidence="5 6">
    <name type="scientific">Hyaloperonospora arabidopsidis (strain Emoy2)</name>
    <name type="common">Downy mildew agent</name>
    <name type="synonym">Peronospora arabidopsidis</name>
    <dbReference type="NCBI Taxonomy" id="559515"/>
    <lineage>
        <taxon>Eukaryota</taxon>
        <taxon>Sar</taxon>
        <taxon>Stramenopiles</taxon>
        <taxon>Oomycota</taxon>
        <taxon>Peronosporomycetes</taxon>
        <taxon>Peronosporales</taxon>
        <taxon>Peronosporaceae</taxon>
        <taxon>Hyaloperonospora</taxon>
    </lineage>
</organism>